<feature type="transmembrane region" description="Helical" evidence="2">
    <location>
        <begin position="333"/>
        <end position="356"/>
    </location>
</feature>
<comment type="caution">
    <text evidence="4">The sequence shown here is derived from an EMBL/GenBank/DDBJ whole genome shotgun (WGS) entry which is preliminary data.</text>
</comment>
<feature type="transmembrane region" description="Helical" evidence="2">
    <location>
        <begin position="215"/>
        <end position="239"/>
    </location>
</feature>
<dbReference type="InterPro" id="IPR050327">
    <property type="entry name" value="Proton-linked_MCT"/>
</dbReference>
<evidence type="ECO:0000313" key="5">
    <source>
        <dbReference type="Proteomes" id="UP000828390"/>
    </source>
</evidence>
<feature type="transmembrane region" description="Helical" evidence="2">
    <location>
        <begin position="103"/>
        <end position="124"/>
    </location>
</feature>
<dbReference type="PANTHER" id="PTHR11360">
    <property type="entry name" value="MONOCARBOXYLATE TRANSPORTER"/>
    <property type="match status" value="1"/>
</dbReference>
<dbReference type="Proteomes" id="UP000828390">
    <property type="component" value="Unassembled WGS sequence"/>
</dbReference>
<evidence type="ECO:0000259" key="3">
    <source>
        <dbReference type="PROSITE" id="PS50850"/>
    </source>
</evidence>
<dbReference type="InterPro" id="IPR011701">
    <property type="entry name" value="MFS"/>
</dbReference>
<dbReference type="Gene3D" id="1.20.1250.20">
    <property type="entry name" value="MFS general substrate transporter like domains"/>
    <property type="match status" value="1"/>
</dbReference>
<keyword evidence="5" id="KW-1185">Reference proteome</keyword>
<feature type="transmembrane region" description="Helical" evidence="2">
    <location>
        <begin position="425"/>
        <end position="443"/>
    </location>
</feature>
<dbReference type="InterPro" id="IPR036259">
    <property type="entry name" value="MFS_trans_sf"/>
</dbReference>
<feature type="transmembrane region" description="Helical" evidence="2">
    <location>
        <begin position="368"/>
        <end position="388"/>
    </location>
</feature>
<feature type="domain" description="Major facilitator superfamily (MFS) profile" evidence="3">
    <location>
        <begin position="62"/>
        <end position="524"/>
    </location>
</feature>
<comment type="subcellular location">
    <subcellularLocation>
        <location evidence="1">Membrane</location>
        <topology evidence="1">Multi-pass membrane protein</topology>
    </subcellularLocation>
</comment>
<dbReference type="SUPFAM" id="SSF103473">
    <property type="entry name" value="MFS general substrate transporter"/>
    <property type="match status" value="1"/>
</dbReference>
<dbReference type="PANTHER" id="PTHR11360:SF306">
    <property type="entry name" value="RE01051P"/>
    <property type="match status" value="1"/>
</dbReference>
<reference evidence="4" key="2">
    <citation type="submission" date="2020-11" db="EMBL/GenBank/DDBJ databases">
        <authorList>
            <person name="McCartney M.A."/>
            <person name="Auch B."/>
            <person name="Kono T."/>
            <person name="Mallez S."/>
            <person name="Becker A."/>
            <person name="Gohl D.M."/>
            <person name="Silverstein K.A.T."/>
            <person name="Koren S."/>
            <person name="Bechman K.B."/>
            <person name="Herman A."/>
            <person name="Abrahante J.E."/>
            <person name="Garbe J."/>
        </authorList>
    </citation>
    <scope>NUCLEOTIDE SEQUENCE</scope>
    <source>
        <strain evidence="4">Duluth1</strain>
        <tissue evidence="4">Whole animal</tissue>
    </source>
</reference>
<accession>A0A9D4R430</accession>
<sequence>MSTKEYTLEVKNDGGAIFLVDDCAVGNDKECTHQEGDVDETTAADAPPVTIEAETLVPDGGYGWMIVLGSFLIHVLMGGFERSNGVLYLEFLDRFGRSATETAWVLSIFSTLRLALGPLASTLCNKYSCRFVVMLGSIICSIGILLSAFMRDLRPLYITYGILGGVGRSFTYTPSLIIVGYYFNKRRGLAVGLATAGVGVGNFVFPPVIEQMFEYYSFQGTFLILAAITCNFFVCGAMFRSLELHRQIMKNDRIAKERQEFQQNGEVVSSVLLKKKTSISSSENKLSSNIKPENRTSSFIQRKFSQVKLALKGNQTQTGAKKPLLELSLFRNFGFTALCLQLFLYTLAFNLTFVFLPALAREKGISKIDGALLLSILGIFDAIARVVMSTVLDLRHVKPYRLIIYNAVMFLNAIIAILLPSMTKFWHFAITCSLFGILSGTYISQKSVVVLDILGVDSLASSVGLLLLFQGLSALIGPTVGGMLKDLLGSYDMAFYFGSIGIILGGFMMMMGNIWIYRQKRHARKGKKVAKNSKNGHA</sequence>
<evidence type="ECO:0000313" key="4">
    <source>
        <dbReference type="EMBL" id="KAH3853453.1"/>
    </source>
</evidence>
<dbReference type="CDD" id="cd17352">
    <property type="entry name" value="MFS_MCT_SLC16"/>
    <property type="match status" value="1"/>
</dbReference>
<dbReference type="Pfam" id="PF07690">
    <property type="entry name" value="MFS_1"/>
    <property type="match status" value="1"/>
</dbReference>
<feature type="transmembrane region" description="Helical" evidence="2">
    <location>
        <begin position="62"/>
        <end position="80"/>
    </location>
</feature>
<proteinExistence type="predicted"/>
<dbReference type="GO" id="GO:0016020">
    <property type="term" value="C:membrane"/>
    <property type="evidence" value="ECO:0007669"/>
    <property type="project" value="UniProtKB-SubCell"/>
</dbReference>
<dbReference type="PROSITE" id="PS50850">
    <property type="entry name" value="MFS"/>
    <property type="match status" value="1"/>
</dbReference>
<dbReference type="InterPro" id="IPR020846">
    <property type="entry name" value="MFS_dom"/>
</dbReference>
<keyword evidence="2" id="KW-0472">Membrane</keyword>
<feature type="transmembrane region" description="Helical" evidence="2">
    <location>
        <begin position="189"/>
        <end position="209"/>
    </location>
</feature>
<reference evidence="4" key="1">
    <citation type="journal article" date="2019" name="bioRxiv">
        <title>The Genome of the Zebra Mussel, Dreissena polymorpha: A Resource for Invasive Species Research.</title>
        <authorList>
            <person name="McCartney M.A."/>
            <person name="Auch B."/>
            <person name="Kono T."/>
            <person name="Mallez S."/>
            <person name="Zhang Y."/>
            <person name="Obille A."/>
            <person name="Becker A."/>
            <person name="Abrahante J.E."/>
            <person name="Garbe J."/>
            <person name="Badalamenti J.P."/>
            <person name="Herman A."/>
            <person name="Mangelson H."/>
            <person name="Liachko I."/>
            <person name="Sullivan S."/>
            <person name="Sone E.D."/>
            <person name="Koren S."/>
            <person name="Silverstein K.A.T."/>
            <person name="Beckman K.B."/>
            <person name="Gohl D.M."/>
        </authorList>
    </citation>
    <scope>NUCLEOTIDE SEQUENCE</scope>
    <source>
        <strain evidence="4">Duluth1</strain>
        <tissue evidence="4">Whole animal</tissue>
    </source>
</reference>
<keyword evidence="2" id="KW-0812">Transmembrane</keyword>
<feature type="transmembrane region" description="Helical" evidence="2">
    <location>
        <begin position="131"/>
        <end position="150"/>
    </location>
</feature>
<name>A0A9D4R430_DREPO</name>
<evidence type="ECO:0000256" key="2">
    <source>
        <dbReference type="SAM" id="Phobius"/>
    </source>
</evidence>
<dbReference type="EMBL" id="JAIWYP010000003">
    <property type="protein sequence ID" value="KAH3853453.1"/>
    <property type="molecule type" value="Genomic_DNA"/>
</dbReference>
<feature type="transmembrane region" description="Helical" evidence="2">
    <location>
        <begin position="450"/>
        <end position="473"/>
    </location>
</feature>
<organism evidence="4 5">
    <name type="scientific">Dreissena polymorpha</name>
    <name type="common">Zebra mussel</name>
    <name type="synonym">Mytilus polymorpha</name>
    <dbReference type="NCBI Taxonomy" id="45954"/>
    <lineage>
        <taxon>Eukaryota</taxon>
        <taxon>Metazoa</taxon>
        <taxon>Spiralia</taxon>
        <taxon>Lophotrochozoa</taxon>
        <taxon>Mollusca</taxon>
        <taxon>Bivalvia</taxon>
        <taxon>Autobranchia</taxon>
        <taxon>Heteroconchia</taxon>
        <taxon>Euheterodonta</taxon>
        <taxon>Imparidentia</taxon>
        <taxon>Neoheterodontei</taxon>
        <taxon>Myida</taxon>
        <taxon>Dreissenoidea</taxon>
        <taxon>Dreissenidae</taxon>
        <taxon>Dreissena</taxon>
    </lineage>
</organism>
<dbReference type="GO" id="GO:0008028">
    <property type="term" value="F:monocarboxylic acid transmembrane transporter activity"/>
    <property type="evidence" value="ECO:0007669"/>
    <property type="project" value="TreeGrafter"/>
</dbReference>
<evidence type="ECO:0000256" key="1">
    <source>
        <dbReference type="ARBA" id="ARBA00004141"/>
    </source>
</evidence>
<dbReference type="AlphaFoldDB" id="A0A9D4R430"/>
<keyword evidence="2" id="KW-1133">Transmembrane helix</keyword>
<feature type="transmembrane region" description="Helical" evidence="2">
    <location>
        <begin position="493"/>
        <end position="517"/>
    </location>
</feature>
<feature type="transmembrane region" description="Helical" evidence="2">
    <location>
        <begin position="156"/>
        <end position="182"/>
    </location>
</feature>
<feature type="transmembrane region" description="Helical" evidence="2">
    <location>
        <begin position="400"/>
        <end position="419"/>
    </location>
</feature>
<protein>
    <recommendedName>
        <fullName evidence="3">Major facilitator superfamily (MFS) profile domain-containing protein</fullName>
    </recommendedName>
</protein>
<gene>
    <name evidence="4" type="ORF">DPMN_095977</name>
</gene>